<organism evidence="12 13">
    <name type="scientific">Massilia varians</name>
    <dbReference type="NCBI Taxonomy" id="457921"/>
    <lineage>
        <taxon>Bacteria</taxon>
        <taxon>Pseudomonadati</taxon>
        <taxon>Pseudomonadota</taxon>
        <taxon>Betaproteobacteria</taxon>
        <taxon>Burkholderiales</taxon>
        <taxon>Oxalobacteraceae</taxon>
        <taxon>Telluria group</taxon>
        <taxon>Massilia</taxon>
    </lineage>
</organism>
<keyword evidence="3" id="KW-1003">Cell membrane</keyword>
<evidence type="ECO:0000256" key="3">
    <source>
        <dbReference type="ARBA" id="ARBA00022475"/>
    </source>
</evidence>
<evidence type="ECO:0000256" key="10">
    <source>
        <dbReference type="ARBA" id="ARBA00030775"/>
    </source>
</evidence>
<dbReference type="EMBL" id="AP026966">
    <property type="protein sequence ID" value="BDT58859.1"/>
    <property type="molecule type" value="Genomic_DNA"/>
</dbReference>
<dbReference type="InterPro" id="IPR045584">
    <property type="entry name" value="Pilin-like"/>
</dbReference>
<name>A0ABN6TDA1_9BURK</name>
<proteinExistence type="inferred from homology"/>
<feature type="domain" description="General secretion pathway GspH" evidence="11">
    <location>
        <begin position="34"/>
        <end position="157"/>
    </location>
</feature>
<keyword evidence="6" id="KW-0812">Transmembrane</keyword>
<keyword evidence="8" id="KW-0472">Membrane</keyword>
<evidence type="ECO:0000256" key="8">
    <source>
        <dbReference type="ARBA" id="ARBA00023136"/>
    </source>
</evidence>
<evidence type="ECO:0000256" key="6">
    <source>
        <dbReference type="ARBA" id="ARBA00022692"/>
    </source>
</evidence>
<evidence type="ECO:0000256" key="1">
    <source>
        <dbReference type="ARBA" id="ARBA00004377"/>
    </source>
</evidence>
<keyword evidence="5" id="KW-0997">Cell inner membrane</keyword>
<evidence type="ECO:0000313" key="13">
    <source>
        <dbReference type="Proteomes" id="UP001163336"/>
    </source>
</evidence>
<evidence type="ECO:0000256" key="7">
    <source>
        <dbReference type="ARBA" id="ARBA00022989"/>
    </source>
</evidence>
<accession>A0ABN6TDA1</accession>
<keyword evidence="13" id="KW-1185">Reference proteome</keyword>
<reference evidence="12" key="1">
    <citation type="submission" date="2022-11" db="EMBL/GenBank/DDBJ databases">
        <title>Isolation and characterization of PLA-degrading bacterium Massilia sp. from Antarctic soil.</title>
        <authorList>
            <person name="Sato K."/>
            <person name="Gomez-Fuentes C."/>
            <person name="Ahmad S.A."/>
            <person name="Zulkharnain A."/>
        </authorList>
    </citation>
    <scope>NUCLEOTIDE SEQUENCE</scope>
    <source>
        <strain evidence="12">N-3</strain>
    </source>
</reference>
<evidence type="ECO:0000313" key="12">
    <source>
        <dbReference type="EMBL" id="BDT58859.1"/>
    </source>
</evidence>
<gene>
    <name evidence="12" type="ORF">MasN3_23530</name>
</gene>
<evidence type="ECO:0000256" key="4">
    <source>
        <dbReference type="ARBA" id="ARBA00022481"/>
    </source>
</evidence>
<evidence type="ECO:0000259" key="11">
    <source>
        <dbReference type="Pfam" id="PF12019"/>
    </source>
</evidence>
<evidence type="ECO:0000256" key="9">
    <source>
        <dbReference type="ARBA" id="ARBA00025772"/>
    </source>
</evidence>
<dbReference type="SUPFAM" id="SSF54523">
    <property type="entry name" value="Pili subunits"/>
    <property type="match status" value="1"/>
</dbReference>
<sequence>MVELIIVMVLVGILGAVAAARFFDRSGFDAEAFADQTRALLRYAQKSAIARNTPVFVQFEDKRIALCYDAPQGNCAPAQRLVAPAAGIGGQASATHCQDERWYCIGVPEGVQVSLSVALTAFYFDALGRPVTPGGTPGGLAMTITSPGESRTVTVHRETGYVQ</sequence>
<dbReference type="InterPro" id="IPR022346">
    <property type="entry name" value="T2SS_GspH"/>
</dbReference>
<comment type="similarity">
    <text evidence="9">Belongs to the GSP H family.</text>
</comment>
<protein>
    <recommendedName>
        <fullName evidence="2">Type II secretion system protein H</fullName>
    </recommendedName>
    <alternativeName>
        <fullName evidence="10">General secretion pathway protein H</fullName>
    </alternativeName>
</protein>
<dbReference type="Proteomes" id="UP001163336">
    <property type="component" value="Chromosome"/>
</dbReference>
<evidence type="ECO:0000256" key="2">
    <source>
        <dbReference type="ARBA" id="ARBA00021549"/>
    </source>
</evidence>
<keyword evidence="4" id="KW-0488">Methylation</keyword>
<comment type="subcellular location">
    <subcellularLocation>
        <location evidence="1">Cell inner membrane</location>
        <topology evidence="1">Single-pass membrane protein</topology>
    </subcellularLocation>
</comment>
<dbReference type="Pfam" id="PF12019">
    <property type="entry name" value="GspH"/>
    <property type="match status" value="1"/>
</dbReference>
<keyword evidence="7" id="KW-1133">Transmembrane helix</keyword>
<evidence type="ECO:0000256" key="5">
    <source>
        <dbReference type="ARBA" id="ARBA00022519"/>
    </source>
</evidence>